<name>A0ABV0Z6K0_9TELE</name>
<evidence type="ECO:0000313" key="2">
    <source>
        <dbReference type="Proteomes" id="UP001469553"/>
    </source>
</evidence>
<reference evidence="1 2" key="1">
    <citation type="submission" date="2021-06" db="EMBL/GenBank/DDBJ databases">
        <authorList>
            <person name="Palmer J.M."/>
        </authorList>
    </citation>
    <scope>NUCLEOTIDE SEQUENCE [LARGE SCALE GENOMIC DNA]</scope>
    <source>
        <strain evidence="1 2">AS_MEX2019</strain>
        <tissue evidence="1">Muscle</tissue>
    </source>
</reference>
<gene>
    <name evidence="1" type="ORF">AMECASPLE_038954</name>
</gene>
<keyword evidence="2" id="KW-1185">Reference proteome</keyword>
<accession>A0ABV0Z6K0</accession>
<sequence>MFHNNGRQHYFSKYSSKPHNIQLLSLLLLLQLNKCGIELLEAAGCISPSNQLILSTSKQLQDLEKHRNVQYLMVLHTGQPDEKDTNIYSTLGVKQIRYSQVDYTNVISDRNMDPVYPRKQQEFSYERLFG</sequence>
<protein>
    <submittedName>
        <fullName evidence="1">Uncharacterized protein</fullName>
    </submittedName>
</protein>
<organism evidence="1 2">
    <name type="scientific">Ameca splendens</name>
    <dbReference type="NCBI Taxonomy" id="208324"/>
    <lineage>
        <taxon>Eukaryota</taxon>
        <taxon>Metazoa</taxon>
        <taxon>Chordata</taxon>
        <taxon>Craniata</taxon>
        <taxon>Vertebrata</taxon>
        <taxon>Euteleostomi</taxon>
        <taxon>Actinopterygii</taxon>
        <taxon>Neopterygii</taxon>
        <taxon>Teleostei</taxon>
        <taxon>Neoteleostei</taxon>
        <taxon>Acanthomorphata</taxon>
        <taxon>Ovalentaria</taxon>
        <taxon>Atherinomorphae</taxon>
        <taxon>Cyprinodontiformes</taxon>
        <taxon>Goodeidae</taxon>
        <taxon>Ameca</taxon>
    </lineage>
</organism>
<proteinExistence type="predicted"/>
<comment type="caution">
    <text evidence="1">The sequence shown here is derived from an EMBL/GenBank/DDBJ whole genome shotgun (WGS) entry which is preliminary data.</text>
</comment>
<evidence type="ECO:0000313" key="1">
    <source>
        <dbReference type="EMBL" id="MEQ2301720.1"/>
    </source>
</evidence>
<dbReference type="Proteomes" id="UP001469553">
    <property type="component" value="Unassembled WGS sequence"/>
</dbReference>
<dbReference type="EMBL" id="JAHRIP010054628">
    <property type="protein sequence ID" value="MEQ2301720.1"/>
    <property type="molecule type" value="Genomic_DNA"/>
</dbReference>